<comment type="caution">
    <text evidence="3">The sequence shown here is derived from an EMBL/GenBank/DDBJ whole genome shotgun (WGS) entry which is preliminary data.</text>
</comment>
<gene>
    <name evidence="3" type="ORF">P43SY_003666</name>
</gene>
<evidence type="ECO:0000313" key="4">
    <source>
        <dbReference type="Proteomes" id="UP001209570"/>
    </source>
</evidence>
<organism evidence="3 4">
    <name type="scientific">Pythium insidiosum</name>
    <name type="common">Pythiosis disease agent</name>
    <dbReference type="NCBI Taxonomy" id="114742"/>
    <lineage>
        <taxon>Eukaryota</taxon>
        <taxon>Sar</taxon>
        <taxon>Stramenopiles</taxon>
        <taxon>Oomycota</taxon>
        <taxon>Peronosporomycetes</taxon>
        <taxon>Pythiales</taxon>
        <taxon>Pythiaceae</taxon>
        <taxon>Pythium</taxon>
    </lineage>
</organism>
<keyword evidence="1" id="KW-0175">Coiled coil</keyword>
<protein>
    <submittedName>
        <fullName evidence="3">Uncharacterized protein</fullName>
    </submittedName>
</protein>
<dbReference type="EMBL" id="JAKCXM010000527">
    <property type="protein sequence ID" value="KAJ0393121.1"/>
    <property type="molecule type" value="Genomic_DNA"/>
</dbReference>
<keyword evidence="4" id="KW-1185">Reference proteome</keyword>
<proteinExistence type="predicted"/>
<dbReference type="Proteomes" id="UP001209570">
    <property type="component" value="Unassembled WGS sequence"/>
</dbReference>
<accession>A0AAD5Q2Q7</accession>
<feature type="compositionally biased region" description="Basic and acidic residues" evidence="2">
    <location>
        <begin position="86"/>
        <end position="124"/>
    </location>
</feature>
<feature type="compositionally biased region" description="Basic and acidic residues" evidence="2">
    <location>
        <begin position="20"/>
        <end position="34"/>
    </location>
</feature>
<feature type="region of interest" description="Disordered" evidence="2">
    <location>
        <begin position="1"/>
        <end position="171"/>
    </location>
</feature>
<sequence>MSGGGGGGGGRRRVAQLSQDEWRQALEQQIEEKRRRSQQLPSETERNERSDVAPMAESHKPSSATASELRSDGGPKCRRGHGGQRMSREEYLKSLEEQIAERKRMEEERRLKEAREDARHEGKELVVTSQATEKPAREESGPETECGAELSEEQGSAAVTTAAASSASTTVSPIDGAVIAQLMELCQDVKQQNEELRRQLQEQYSVLASLQPVAADKRHYVQLSADKKRSVRRASFSGSSEAKKATALPRLPPKVPHSNISLYVPHHSDCRGAIPPASAASMR</sequence>
<feature type="compositionally biased region" description="Low complexity" evidence="2">
    <location>
        <begin position="156"/>
        <end position="171"/>
    </location>
</feature>
<feature type="coiled-coil region" evidence="1">
    <location>
        <begin position="179"/>
        <end position="206"/>
    </location>
</feature>
<evidence type="ECO:0000256" key="2">
    <source>
        <dbReference type="SAM" id="MobiDB-lite"/>
    </source>
</evidence>
<evidence type="ECO:0000256" key="1">
    <source>
        <dbReference type="SAM" id="Coils"/>
    </source>
</evidence>
<feature type="region of interest" description="Disordered" evidence="2">
    <location>
        <begin position="232"/>
        <end position="259"/>
    </location>
</feature>
<name>A0AAD5Q2Q7_PYTIN</name>
<reference evidence="3" key="1">
    <citation type="submission" date="2021-12" db="EMBL/GenBank/DDBJ databases">
        <title>Prjna785345.</title>
        <authorList>
            <person name="Rujirawat T."/>
            <person name="Krajaejun T."/>
        </authorList>
    </citation>
    <scope>NUCLEOTIDE SEQUENCE</scope>
    <source>
        <strain evidence="3">Pi057C3</strain>
    </source>
</reference>
<evidence type="ECO:0000313" key="3">
    <source>
        <dbReference type="EMBL" id="KAJ0393121.1"/>
    </source>
</evidence>
<dbReference type="AlphaFoldDB" id="A0AAD5Q2Q7"/>